<dbReference type="InterPro" id="IPR052906">
    <property type="entry name" value="Type_IV_Methyl-Rstrct_Enzyme"/>
</dbReference>
<dbReference type="InterPro" id="IPR011335">
    <property type="entry name" value="Restrct_endonuc-II-like"/>
</dbReference>
<feature type="domain" description="Restriction system protein Mrr-like N-terminal" evidence="2">
    <location>
        <begin position="6"/>
        <end position="91"/>
    </location>
</feature>
<evidence type="ECO:0000313" key="4">
    <source>
        <dbReference type="Proteomes" id="UP001246244"/>
    </source>
</evidence>
<gene>
    <name evidence="3" type="ORF">RG963_07210</name>
</gene>
<feature type="domain" description="Restriction endonuclease type IV Mrr" evidence="1">
    <location>
        <begin position="162"/>
        <end position="281"/>
    </location>
</feature>
<keyword evidence="3" id="KW-0540">Nuclease</keyword>
<proteinExistence type="predicted"/>
<dbReference type="GO" id="GO:0004519">
    <property type="term" value="F:endonuclease activity"/>
    <property type="evidence" value="ECO:0007669"/>
    <property type="project" value="UniProtKB-KW"/>
</dbReference>
<dbReference type="RefSeq" id="WP_310575598.1">
    <property type="nucleotide sequence ID" value="NZ_JAVKPK010000023.1"/>
</dbReference>
<evidence type="ECO:0000259" key="2">
    <source>
        <dbReference type="Pfam" id="PF14338"/>
    </source>
</evidence>
<organism evidence="3 4">
    <name type="scientific">Methanosarcina baikalica</name>
    <dbReference type="NCBI Taxonomy" id="3073890"/>
    <lineage>
        <taxon>Archaea</taxon>
        <taxon>Methanobacteriati</taxon>
        <taxon>Methanobacteriota</taxon>
        <taxon>Stenosarchaea group</taxon>
        <taxon>Methanomicrobia</taxon>
        <taxon>Methanosarcinales</taxon>
        <taxon>Methanosarcinaceae</taxon>
        <taxon>Methanosarcina</taxon>
    </lineage>
</organism>
<reference evidence="4" key="1">
    <citation type="submission" date="2023-07" db="EMBL/GenBank/DDBJ databases">
        <title>Whole-genome sequencing of a new Methanosarcina sp. Z-7115.</title>
        <authorList>
            <person name="Zhilina T.N."/>
            <person name="Merkel A.Y."/>
        </authorList>
    </citation>
    <scope>NUCLEOTIDE SEQUENCE [LARGE SCALE GENOMIC DNA]</scope>
    <source>
        <strain evidence="4">Z-7115</strain>
    </source>
</reference>
<dbReference type="InterPro" id="IPR025745">
    <property type="entry name" value="Mrr-like_N_dom"/>
</dbReference>
<dbReference type="EMBL" id="JAVKPK010000023">
    <property type="protein sequence ID" value="MDR7665570.1"/>
    <property type="molecule type" value="Genomic_DNA"/>
</dbReference>
<evidence type="ECO:0000259" key="1">
    <source>
        <dbReference type="Pfam" id="PF04471"/>
    </source>
</evidence>
<keyword evidence="4" id="KW-1185">Reference proteome</keyword>
<dbReference type="Gene3D" id="3.40.1350.10">
    <property type="match status" value="1"/>
</dbReference>
<keyword evidence="3" id="KW-0255">Endonuclease</keyword>
<dbReference type="Proteomes" id="UP001246244">
    <property type="component" value="Unassembled WGS sequence"/>
</dbReference>
<dbReference type="SUPFAM" id="SSF52980">
    <property type="entry name" value="Restriction endonuclease-like"/>
    <property type="match status" value="1"/>
</dbReference>
<dbReference type="PANTHER" id="PTHR30015">
    <property type="entry name" value="MRR RESTRICTION SYSTEM PROTEIN"/>
    <property type="match status" value="1"/>
</dbReference>
<keyword evidence="3" id="KW-0378">Hydrolase</keyword>
<dbReference type="Pfam" id="PF04471">
    <property type="entry name" value="Mrr_cat"/>
    <property type="match status" value="1"/>
</dbReference>
<accession>A0ABU2D0R4</accession>
<evidence type="ECO:0000313" key="3">
    <source>
        <dbReference type="EMBL" id="MDR7665570.1"/>
    </source>
</evidence>
<dbReference type="InterPro" id="IPR011856">
    <property type="entry name" value="tRNA_endonuc-like_dom_sf"/>
</dbReference>
<name>A0ABU2D0R4_9EURY</name>
<comment type="caution">
    <text evidence="3">The sequence shown here is derived from an EMBL/GenBank/DDBJ whole genome shotgun (WGS) entry which is preliminary data.</text>
</comment>
<sequence>MVIPDYQSVMLPLLRYARDSREHRIHDAVESLAKEFGLSEGERKELLPSGQQAVFKNRVGWASTYLKKAGLLNSGKKGYFTITQKGLDILKENHTSIDVDFLKRYEEFNKFYNGDKQIVIDKPGILSIECIERKEDLDPEEFLEIAYQKLHTELVSEVLSTIKKCSANFFESLVIDVLTKMGYGGSRSDAGKAVGKSHDGGIDGIIKEDRLGLDVIYIQAKRWEGTVARPEIQKFAGALIGKKAKKGVFITTSSFSKEAIEYADLTENIVLIDGEMLARLMIEYDVGVSKVKFYDIKKMDTDYFEDGVI</sequence>
<dbReference type="PANTHER" id="PTHR30015:SF7">
    <property type="entry name" value="TYPE IV METHYL-DIRECTED RESTRICTION ENZYME ECOKMRR"/>
    <property type="match status" value="1"/>
</dbReference>
<dbReference type="Pfam" id="PF14338">
    <property type="entry name" value="Mrr_N"/>
    <property type="match status" value="1"/>
</dbReference>
<protein>
    <submittedName>
        <fullName evidence="3">Restriction endonuclease</fullName>
    </submittedName>
</protein>
<dbReference type="InterPro" id="IPR007560">
    <property type="entry name" value="Restrct_endonuc_IV_Mrr"/>
</dbReference>